<dbReference type="CDD" id="cd06222">
    <property type="entry name" value="RNase_H_like"/>
    <property type="match status" value="1"/>
</dbReference>
<evidence type="ECO:0000313" key="2">
    <source>
        <dbReference type="EMBL" id="KAE8669102.1"/>
    </source>
</evidence>
<dbReference type="InterPro" id="IPR036397">
    <property type="entry name" value="RNaseH_sf"/>
</dbReference>
<dbReference type="EMBL" id="VEPZ02001535">
    <property type="protein sequence ID" value="KAE8669102.1"/>
    <property type="molecule type" value="Genomic_DNA"/>
</dbReference>
<dbReference type="Proteomes" id="UP000436088">
    <property type="component" value="Unassembled WGS sequence"/>
</dbReference>
<name>A0A6A2X2L8_HIBSY</name>
<dbReference type="Gene3D" id="3.30.420.10">
    <property type="entry name" value="Ribonuclease H-like superfamily/Ribonuclease H"/>
    <property type="match status" value="1"/>
</dbReference>
<dbReference type="GO" id="GO:0006887">
    <property type="term" value="P:exocytosis"/>
    <property type="evidence" value="ECO:0007669"/>
    <property type="project" value="TreeGrafter"/>
</dbReference>
<dbReference type="GO" id="GO:0005886">
    <property type="term" value="C:plasma membrane"/>
    <property type="evidence" value="ECO:0007669"/>
    <property type="project" value="TreeGrafter"/>
</dbReference>
<dbReference type="GO" id="GO:0003676">
    <property type="term" value="F:nucleic acid binding"/>
    <property type="evidence" value="ECO:0007669"/>
    <property type="project" value="InterPro"/>
</dbReference>
<keyword evidence="3" id="KW-1185">Reference proteome</keyword>
<sequence>MAKSSADDEELRRACEAAAIKPHASKYEVFKPFFSLREGAGSLVLMRELWDLITSEIRTCSTSVDHAQHYDRNRIFIHRKCLQRDTGSLPKVVGIDVVEWLFGLINRKHLKVTVEKELASQAEEEDMEALLSTYIMGIGEAEEFSDRLKRELLALEAANVHAIVESESLVEENRRSPLFHAVCSLSPIPYPYALDRNTNKKLQILSVNDKALIEELDKLLERMHVPAEYPASGDGLFSVKSCRNALGKEVGNNDLWSKGVWLGLSPPRVEAFFGTRNEIVFEGLSLDRLSLFFIVRFRLSKWFKAKYPKIPIQEDLLIGDPSLADGISVSESKDCSVLCWLHPPVDFLKMNVDGAVRLSDSIGGIGGILRDWNSCTLLTFSEKIGQGSPPVAELKAIKRGIEIFWHHDGFLSLG</sequence>
<dbReference type="InterPro" id="IPR044730">
    <property type="entry name" value="RNase_H-like_dom_plant"/>
</dbReference>
<dbReference type="PANTHER" id="PTHR16092">
    <property type="entry name" value="SEC3/SYNTAXIN-RELATED"/>
    <property type="match status" value="1"/>
</dbReference>
<dbReference type="GO" id="GO:0006893">
    <property type="term" value="P:Golgi to plasma membrane transport"/>
    <property type="evidence" value="ECO:0007669"/>
    <property type="project" value="TreeGrafter"/>
</dbReference>
<reference evidence="2" key="1">
    <citation type="submission" date="2019-09" db="EMBL/GenBank/DDBJ databases">
        <title>Draft genome information of white flower Hibiscus syriacus.</title>
        <authorList>
            <person name="Kim Y.-M."/>
        </authorList>
    </citation>
    <scope>NUCLEOTIDE SEQUENCE [LARGE SCALE GENOMIC DNA]</scope>
    <source>
        <strain evidence="2">YM2019G1</strain>
    </source>
</reference>
<gene>
    <name evidence="2" type="ORF">F3Y22_tig00112256pilonHSYRG00008</name>
</gene>
<dbReference type="InterPro" id="IPR012337">
    <property type="entry name" value="RNaseH-like_sf"/>
</dbReference>
<organism evidence="2 3">
    <name type="scientific">Hibiscus syriacus</name>
    <name type="common">Rose of Sharon</name>
    <dbReference type="NCBI Taxonomy" id="106335"/>
    <lineage>
        <taxon>Eukaryota</taxon>
        <taxon>Viridiplantae</taxon>
        <taxon>Streptophyta</taxon>
        <taxon>Embryophyta</taxon>
        <taxon>Tracheophyta</taxon>
        <taxon>Spermatophyta</taxon>
        <taxon>Magnoliopsida</taxon>
        <taxon>eudicotyledons</taxon>
        <taxon>Gunneridae</taxon>
        <taxon>Pentapetalae</taxon>
        <taxon>rosids</taxon>
        <taxon>malvids</taxon>
        <taxon>Malvales</taxon>
        <taxon>Malvaceae</taxon>
        <taxon>Malvoideae</taxon>
        <taxon>Hibiscus</taxon>
    </lineage>
</organism>
<dbReference type="GO" id="GO:0004523">
    <property type="term" value="F:RNA-DNA hybrid ribonuclease activity"/>
    <property type="evidence" value="ECO:0007669"/>
    <property type="project" value="InterPro"/>
</dbReference>
<dbReference type="Pfam" id="PF13456">
    <property type="entry name" value="RVT_3"/>
    <property type="match status" value="1"/>
</dbReference>
<dbReference type="InterPro" id="IPR002156">
    <property type="entry name" value="RNaseH_domain"/>
</dbReference>
<proteinExistence type="predicted"/>
<comment type="caution">
    <text evidence="2">The sequence shown here is derived from an EMBL/GenBank/DDBJ whole genome shotgun (WGS) entry which is preliminary data.</text>
</comment>
<accession>A0A6A2X2L8</accession>
<dbReference type="GO" id="GO:0000145">
    <property type="term" value="C:exocyst"/>
    <property type="evidence" value="ECO:0007669"/>
    <property type="project" value="TreeGrafter"/>
</dbReference>
<dbReference type="PANTHER" id="PTHR16092:SF14">
    <property type="entry name" value="EXOCYST COMPLEX COMPONENT 1 ISOFORM X1"/>
    <property type="match status" value="1"/>
</dbReference>
<protein>
    <recommendedName>
        <fullName evidence="1">RNase H type-1 domain-containing protein</fullName>
    </recommendedName>
</protein>
<dbReference type="SUPFAM" id="SSF53098">
    <property type="entry name" value="Ribonuclease H-like"/>
    <property type="match status" value="1"/>
</dbReference>
<evidence type="ECO:0000259" key="1">
    <source>
        <dbReference type="Pfam" id="PF13456"/>
    </source>
</evidence>
<evidence type="ECO:0000313" key="3">
    <source>
        <dbReference type="Proteomes" id="UP000436088"/>
    </source>
</evidence>
<feature type="domain" description="RNase H type-1" evidence="1">
    <location>
        <begin position="351"/>
        <end position="407"/>
    </location>
</feature>
<dbReference type="AlphaFoldDB" id="A0A6A2X2L8"/>
<dbReference type="GO" id="GO:0005546">
    <property type="term" value="F:phosphatidylinositol-4,5-bisphosphate binding"/>
    <property type="evidence" value="ECO:0007669"/>
    <property type="project" value="TreeGrafter"/>
</dbReference>